<feature type="compositionally biased region" description="Polar residues" evidence="1">
    <location>
        <begin position="1"/>
        <end position="14"/>
    </location>
</feature>
<keyword evidence="4" id="KW-1185">Reference proteome</keyword>
<feature type="compositionally biased region" description="Pro residues" evidence="1">
    <location>
        <begin position="299"/>
        <end position="315"/>
    </location>
</feature>
<dbReference type="EMBL" id="JAAAJB010000194">
    <property type="protein sequence ID" value="KAG0262206.1"/>
    <property type="molecule type" value="Genomic_DNA"/>
</dbReference>
<dbReference type="AlphaFoldDB" id="A0A9P6Q8E3"/>
<evidence type="ECO:0000259" key="2">
    <source>
        <dbReference type="SMART" id="SM00355"/>
    </source>
</evidence>
<reference evidence="3" key="1">
    <citation type="journal article" date="2020" name="Fungal Divers.">
        <title>Resolving the Mortierellaceae phylogeny through synthesis of multi-gene phylogenetics and phylogenomics.</title>
        <authorList>
            <person name="Vandepol N."/>
            <person name="Liber J."/>
            <person name="Desiro A."/>
            <person name="Na H."/>
            <person name="Kennedy M."/>
            <person name="Barry K."/>
            <person name="Grigoriev I.V."/>
            <person name="Miller A.N."/>
            <person name="O'Donnell K."/>
            <person name="Stajich J.E."/>
            <person name="Bonito G."/>
        </authorList>
    </citation>
    <scope>NUCLEOTIDE SEQUENCE</scope>
    <source>
        <strain evidence="3">BC1065</strain>
    </source>
</reference>
<gene>
    <name evidence="3" type="ORF">DFQ27_002490</name>
</gene>
<dbReference type="InterPro" id="IPR036236">
    <property type="entry name" value="Znf_C2H2_sf"/>
</dbReference>
<feature type="compositionally biased region" description="Low complexity" evidence="1">
    <location>
        <begin position="15"/>
        <end position="24"/>
    </location>
</feature>
<feature type="compositionally biased region" description="Basic and acidic residues" evidence="1">
    <location>
        <begin position="270"/>
        <end position="283"/>
    </location>
</feature>
<feature type="region of interest" description="Disordered" evidence="1">
    <location>
        <begin position="1"/>
        <end position="47"/>
    </location>
</feature>
<feature type="compositionally biased region" description="Basic residues" evidence="1">
    <location>
        <begin position="284"/>
        <end position="298"/>
    </location>
</feature>
<dbReference type="Proteomes" id="UP000807716">
    <property type="component" value="Unassembled WGS sequence"/>
</dbReference>
<evidence type="ECO:0000313" key="3">
    <source>
        <dbReference type="EMBL" id="KAG0262206.1"/>
    </source>
</evidence>
<feature type="domain" description="C2H2-type" evidence="2">
    <location>
        <begin position="470"/>
        <end position="494"/>
    </location>
</feature>
<dbReference type="Gene3D" id="3.30.160.60">
    <property type="entry name" value="Classic Zinc Finger"/>
    <property type="match status" value="1"/>
</dbReference>
<feature type="compositionally biased region" description="Low complexity" evidence="1">
    <location>
        <begin position="105"/>
        <end position="117"/>
    </location>
</feature>
<dbReference type="OrthoDB" id="10018191at2759"/>
<protein>
    <recommendedName>
        <fullName evidence="2">C2H2-type domain-containing protein</fullName>
    </recommendedName>
</protein>
<evidence type="ECO:0000256" key="1">
    <source>
        <dbReference type="SAM" id="MobiDB-lite"/>
    </source>
</evidence>
<dbReference type="SUPFAM" id="SSF57667">
    <property type="entry name" value="beta-beta-alpha zinc fingers"/>
    <property type="match status" value="1"/>
</dbReference>
<feature type="compositionally biased region" description="Polar residues" evidence="1">
    <location>
        <begin position="330"/>
        <end position="342"/>
    </location>
</feature>
<feature type="compositionally biased region" description="Low complexity" evidence="1">
    <location>
        <begin position="134"/>
        <end position="179"/>
    </location>
</feature>
<feature type="compositionally biased region" description="Low complexity" evidence="1">
    <location>
        <begin position="233"/>
        <end position="251"/>
    </location>
</feature>
<dbReference type="InterPro" id="IPR013087">
    <property type="entry name" value="Znf_C2H2_type"/>
</dbReference>
<feature type="region of interest" description="Disordered" evidence="1">
    <location>
        <begin position="105"/>
        <end position="181"/>
    </location>
</feature>
<name>A0A9P6Q8E3_9FUNG</name>
<feature type="domain" description="C2H2-type" evidence="2">
    <location>
        <begin position="499"/>
        <end position="519"/>
    </location>
</feature>
<accession>A0A9P6Q8E3</accession>
<proteinExistence type="predicted"/>
<organism evidence="3 4">
    <name type="scientific">Actinomortierella ambigua</name>
    <dbReference type="NCBI Taxonomy" id="1343610"/>
    <lineage>
        <taxon>Eukaryota</taxon>
        <taxon>Fungi</taxon>
        <taxon>Fungi incertae sedis</taxon>
        <taxon>Mucoromycota</taxon>
        <taxon>Mortierellomycotina</taxon>
        <taxon>Mortierellomycetes</taxon>
        <taxon>Mortierellales</taxon>
        <taxon>Mortierellaceae</taxon>
        <taxon>Actinomortierella</taxon>
    </lineage>
</organism>
<feature type="compositionally biased region" description="Low complexity" evidence="1">
    <location>
        <begin position="362"/>
        <end position="388"/>
    </location>
</feature>
<feature type="region of interest" description="Disordered" evidence="1">
    <location>
        <begin position="216"/>
        <end position="446"/>
    </location>
</feature>
<dbReference type="SMART" id="SM00355">
    <property type="entry name" value="ZnF_C2H2"/>
    <property type="match status" value="2"/>
</dbReference>
<comment type="caution">
    <text evidence="3">The sequence shown here is derived from an EMBL/GenBank/DDBJ whole genome shotgun (WGS) entry which is preliminary data.</text>
</comment>
<evidence type="ECO:0000313" key="4">
    <source>
        <dbReference type="Proteomes" id="UP000807716"/>
    </source>
</evidence>
<sequence>MNPRQHTNPAGANRQSQSWSQNQSINDHLDRRFNRPPSYPGAFTTTTTATATTTINNSGSRGTHLMPDGAYRIEELNDVEDAAPIGLGLRERAWSYSYPLSSLCRSHSPSPRSYEPYPRLPPIAPKGTGINGGSSAPSSLPSASTLYSSPSDLPPSLQYRRSSASSTTTTSSSCSSTSSFVGPVKSYLKASQERRRKITLPPYFDKMSDAQKRLYECHPPSPIHSDDGDDSESSSSDLEGSCSSAPSSAPGSPIPPRRRLHGFTSSFSAQDDHDCERELDCPPHHPHHHPHHHHHHHPPPPSVSAPPPPPPPPPSHYSTLVSRPLAPNVSPYNTGASYQQEGQYPGAGERAGPGGYHGYHLYRSSSAGSSYSSSGSTPSPAGARSPSTFFGPPLLPATTPPSNAFPLAPPMKPRRRVRASPTSGGLMPLSSPDLLHSGPGTVTAPDGTKVIKNKDGSIMVYNPQTDSVTFRCELCPGESFGRIHDLKRHQTSKHQEMTWPCDFCHRPFVRRDALLRHYTVKAARDDGLHPAAHEVEKLMAARARAKMLC</sequence>